<keyword evidence="6" id="KW-0762">Sugar transport</keyword>
<sequence>MKIQDLLKKDLMLLDLQAISKEMAIDEMITKLVEKDIVHDFDIFKKGIMTREEQMTTGLGDGIAMPHAKNIVVAEPAVLFAKSNKGVDYQSLDGQPTDLFFMIAAPQGANDTHLAALAELSQYLLKDGFADKLRAANTPEEVIAVFDAASEKAEAETVVAPAEGQDFIVAVTACTTGIAHTYMAEESLKKVAAEMGVAIKIETNGASGVGNKLTAEDIAKAKGVIIAADKAVDMPRFNGKPLVSRPVADGIKKTEELINIILNGEAETYVAKDGAQAAASEEKMSAGQAFYKHLMSGVSQMLPFVIGGGIMIALAFLFDNILGVPKDQLGNLGSYHEISSTFMKIGQAAFGFMIPVFAGYVAYSIAEKPGMVAGFVTGAIASNGLAYGKIAYAAGGEATAGLAGVPSGFLGALVGGFLAGYLVLALKKYVKVPRSLEGAKSILILPLFGTILTGLAMLAVNIPMSAINTALNDFLNGLSGSSAVLLGLLVGGMMAIDMGGPVNKAAYVFGTGTLAASVTNGGSIVMAAVMAGGMVPPLAVFIATLLFKDKFTDEERDSGLTNIIMGLSFITEGAIPFAAADPARAIPSFIAGSAIAGGLVGLAGIKLMAPHGGIFVIALTSNPFLYLAFVLVGAIISGVLFGYLRKAK</sequence>
<dbReference type="GO" id="GO:0005737">
    <property type="term" value="C:cytoplasm"/>
    <property type="evidence" value="ECO:0007669"/>
    <property type="project" value="UniProtKB-SubCell"/>
</dbReference>
<dbReference type="PROSITE" id="PS51094">
    <property type="entry name" value="PTS_EIIA_TYPE_2"/>
    <property type="match status" value="1"/>
</dbReference>
<keyword evidence="8" id="KW-0598">Phosphotransferase system</keyword>
<dbReference type="NCBIfam" id="TIGR00829">
    <property type="entry name" value="FRU"/>
    <property type="match status" value="1"/>
</dbReference>
<dbReference type="GO" id="GO:0022877">
    <property type="term" value="F:protein-N(PI)-phosphohistidine-fructose phosphotransferase system transporter activity"/>
    <property type="evidence" value="ECO:0007669"/>
    <property type="project" value="InterPro"/>
</dbReference>
<dbReference type="PROSITE" id="PS51104">
    <property type="entry name" value="PTS_EIIC_TYPE_2"/>
    <property type="match status" value="1"/>
</dbReference>
<evidence type="ECO:0000256" key="3">
    <source>
        <dbReference type="ARBA" id="ARBA00022448"/>
    </source>
</evidence>
<feature type="transmembrane region" description="Helical" evidence="12">
    <location>
        <begin position="442"/>
        <end position="462"/>
    </location>
</feature>
<evidence type="ECO:0000256" key="8">
    <source>
        <dbReference type="ARBA" id="ARBA00022683"/>
    </source>
</evidence>
<evidence type="ECO:0000256" key="1">
    <source>
        <dbReference type="ARBA" id="ARBA00004429"/>
    </source>
</evidence>
<evidence type="ECO:0000256" key="12">
    <source>
        <dbReference type="SAM" id="Phobius"/>
    </source>
</evidence>
<evidence type="ECO:0000259" key="14">
    <source>
        <dbReference type="PROSITE" id="PS51099"/>
    </source>
</evidence>
<evidence type="ECO:0000313" key="17">
    <source>
        <dbReference type="Proteomes" id="UP000279194"/>
    </source>
</evidence>
<dbReference type="FunFam" id="3.40.50.2300:FF:000014">
    <property type="entry name" value="PTS system fructose-like transporter subunit IIB"/>
    <property type="match status" value="1"/>
</dbReference>
<dbReference type="GO" id="GO:0009401">
    <property type="term" value="P:phosphoenolpyruvate-dependent sugar phosphotransferase system"/>
    <property type="evidence" value="ECO:0007669"/>
    <property type="project" value="UniProtKB-KW"/>
</dbReference>
<dbReference type="GO" id="GO:0005886">
    <property type="term" value="C:plasma membrane"/>
    <property type="evidence" value="ECO:0007669"/>
    <property type="project" value="UniProtKB-SubCell"/>
</dbReference>
<keyword evidence="10 12" id="KW-1133">Transmembrane helix</keyword>
<dbReference type="InterPro" id="IPR006327">
    <property type="entry name" value="PTS_IIC_fruc"/>
</dbReference>
<keyword evidence="3" id="KW-0813">Transport</keyword>
<feature type="transmembrane region" description="Helical" evidence="12">
    <location>
        <begin position="625"/>
        <end position="644"/>
    </location>
</feature>
<dbReference type="CDD" id="cd05569">
    <property type="entry name" value="PTS_IIB_fructose"/>
    <property type="match status" value="1"/>
</dbReference>
<evidence type="ECO:0000256" key="9">
    <source>
        <dbReference type="ARBA" id="ARBA00022692"/>
    </source>
</evidence>
<evidence type="ECO:0000259" key="13">
    <source>
        <dbReference type="PROSITE" id="PS51094"/>
    </source>
</evidence>
<evidence type="ECO:0000259" key="15">
    <source>
        <dbReference type="PROSITE" id="PS51104"/>
    </source>
</evidence>
<dbReference type="InterPro" id="IPR036095">
    <property type="entry name" value="PTS_EIIB-like_sf"/>
</dbReference>
<dbReference type="Gene3D" id="3.40.50.2300">
    <property type="match status" value="1"/>
</dbReference>
<dbReference type="EMBL" id="RCVM01000002">
    <property type="protein sequence ID" value="RLY04717.1"/>
    <property type="molecule type" value="Genomic_DNA"/>
</dbReference>
<feature type="transmembrane region" description="Helical" evidence="12">
    <location>
        <begin position="370"/>
        <end position="388"/>
    </location>
</feature>
<dbReference type="InterPro" id="IPR013014">
    <property type="entry name" value="PTS_EIIC_2"/>
</dbReference>
<dbReference type="PROSITE" id="PS51099">
    <property type="entry name" value="PTS_EIIB_TYPE_2"/>
    <property type="match status" value="1"/>
</dbReference>
<feature type="transmembrane region" description="Helical" evidence="12">
    <location>
        <begin position="301"/>
        <end position="322"/>
    </location>
</feature>
<keyword evidence="9 12" id="KW-0812">Transmembrane</keyword>
<keyword evidence="17" id="KW-1185">Reference proteome</keyword>
<dbReference type="RefSeq" id="WP_121834559.1">
    <property type="nucleotide sequence ID" value="NZ_CP163513.1"/>
</dbReference>
<feature type="domain" description="PTS EIIB type-2" evidence="14">
    <location>
        <begin position="168"/>
        <end position="263"/>
    </location>
</feature>
<feature type="transmembrane region" description="Helical" evidence="12">
    <location>
        <begin position="586"/>
        <end position="605"/>
    </location>
</feature>
<feature type="transmembrane region" description="Helical" evidence="12">
    <location>
        <begin position="474"/>
        <end position="496"/>
    </location>
</feature>
<dbReference type="Pfam" id="PF02378">
    <property type="entry name" value="PTS_EIIC"/>
    <property type="match status" value="1"/>
</dbReference>
<dbReference type="InterPro" id="IPR003352">
    <property type="entry name" value="PTS_EIIC"/>
</dbReference>
<evidence type="ECO:0000256" key="5">
    <source>
        <dbReference type="ARBA" id="ARBA00022553"/>
    </source>
</evidence>
<feature type="domain" description="PTS EIIC type-2" evidence="15">
    <location>
        <begin position="290"/>
        <end position="648"/>
    </location>
</feature>
<keyword evidence="5" id="KW-0597">Phosphoprotein</keyword>
<feature type="transmembrane region" description="Helical" evidence="12">
    <location>
        <begin position="559"/>
        <end position="579"/>
    </location>
</feature>
<feature type="transmembrane region" description="Helical" evidence="12">
    <location>
        <begin position="342"/>
        <end position="363"/>
    </location>
</feature>
<reference evidence="16 17" key="1">
    <citation type="submission" date="2018-10" db="EMBL/GenBank/DDBJ databases">
        <title>Streptococcus hillyeri sp. nov., isolated from equine tracheal sample.</title>
        <authorList>
            <person name="Macfadyen A.C."/>
            <person name="Waller A."/>
            <person name="Paterson G.K."/>
        </authorList>
    </citation>
    <scope>NUCLEOTIDE SEQUENCE [LARGE SCALE GENOMIC DNA]</scope>
    <source>
        <strain evidence="16 17">28462</strain>
    </source>
</reference>
<evidence type="ECO:0000256" key="11">
    <source>
        <dbReference type="ARBA" id="ARBA00023136"/>
    </source>
</evidence>
<dbReference type="NCBIfam" id="TIGR00848">
    <property type="entry name" value="fruA"/>
    <property type="match status" value="1"/>
</dbReference>
<evidence type="ECO:0000256" key="7">
    <source>
        <dbReference type="ARBA" id="ARBA00022679"/>
    </source>
</evidence>
<keyword evidence="7" id="KW-0808">Transferase</keyword>
<dbReference type="InterPro" id="IPR050864">
    <property type="entry name" value="Bacterial_PTS_Sugar_Transport"/>
</dbReference>
<dbReference type="CDD" id="cd00211">
    <property type="entry name" value="PTS_IIA_fru"/>
    <property type="match status" value="1"/>
</dbReference>
<evidence type="ECO:0000256" key="2">
    <source>
        <dbReference type="ARBA" id="ARBA00004496"/>
    </source>
</evidence>
<dbReference type="InterPro" id="IPR002178">
    <property type="entry name" value="PTS_EIIA_type-2_dom"/>
</dbReference>
<dbReference type="FunFam" id="3.40.930.10:FF:000009">
    <property type="entry name" value="PTS system, fructose specific IIABC component"/>
    <property type="match status" value="1"/>
</dbReference>
<feature type="domain" description="PTS EIIA type-2" evidence="13">
    <location>
        <begin position="5"/>
        <end position="149"/>
    </location>
</feature>
<evidence type="ECO:0000256" key="10">
    <source>
        <dbReference type="ARBA" id="ARBA00022989"/>
    </source>
</evidence>
<proteinExistence type="predicted"/>
<evidence type="ECO:0000313" key="16">
    <source>
        <dbReference type="EMBL" id="RLY04717.1"/>
    </source>
</evidence>
<comment type="caution">
    <text evidence="16">The sequence shown here is derived from an EMBL/GenBank/DDBJ whole genome shotgun (WGS) entry which is preliminary data.</text>
</comment>
<keyword evidence="11 12" id="KW-0472">Membrane</keyword>
<dbReference type="Pfam" id="PF00359">
    <property type="entry name" value="PTS_EIIA_2"/>
    <property type="match status" value="1"/>
</dbReference>
<dbReference type="GO" id="GO:0005351">
    <property type="term" value="F:carbohydrate:proton symporter activity"/>
    <property type="evidence" value="ECO:0007669"/>
    <property type="project" value="InterPro"/>
</dbReference>
<dbReference type="AlphaFoldDB" id="A0A3L9DXS8"/>
<comment type="subcellular location">
    <subcellularLocation>
        <location evidence="1">Cell inner membrane</location>
        <topology evidence="1">Multi-pass membrane protein</topology>
    </subcellularLocation>
    <subcellularLocation>
        <location evidence="2">Cytoplasm</location>
    </subcellularLocation>
</comment>
<dbReference type="InterPro" id="IPR013011">
    <property type="entry name" value="PTS_EIIB_2"/>
</dbReference>
<dbReference type="Proteomes" id="UP000279194">
    <property type="component" value="Unassembled WGS sequence"/>
</dbReference>
<dbReference type="NCBIfam" id="TIGR01427">
    <property type="entry name" value="PTS_IIC_fructo"/>
    <property type="match status" value="1"/>
</dbReference>
<dbReference type="PANTHER" id="PTHR30505">
    <property type="entry name" value="FRUCTOSE-LIKE PERMEASE"/>
    <property type="match status" value="1"/>
</dbReference>
<dbReference type="OrthoDB" id="9782569at2"/>
<accession>A0A3L9DXS8</accession>
<gene>
    <name evidence="16" type="ORF">EAF07_01635</name>
</gene>
<dbReference type="InterPro" id="IPR016152">
    <property type="entry name" value="PTrfase/Anion_transptr"/>
</dbReference>
<keyword evidence="4" id="KW-1003">Cell membrane</keyword>
<protein>
    <submittedName>
        <fullName evidence="16">PTS fructose transporter subunit IIC</fullName>
    </submittedName>
</protein>
<dbReference type="InterPro" id="IPR004715">
    <property type="entry name" value="PTS_IIA_fruc"/>
</dbReference>
<organism evidence="16 17">
    <name type="scientific">Streptococcus hillyeri</name>
    <dbReference type="NCBI Taxonomy" id="2282420"/>
    <lineage>
        <taxon>Bacteria</taxon>
        <taxon>Bacillati</taxon>
        <taxon>Bacillota</taxon>
        <taxon>Bacilli</taxon>
        <taxon>Lactobacillales</taxon>
        <taxon>Streptococcaceae</taxon>
        <taxon>Streptococcus</taxon>
    </lineage>
</organism>
<feature type="transmembrane region" description="Helical" evidence="12">
    <location>
        <begin position="408"/>
        <end position="430"/>
    </location>
</feature>
<evidence type="ECO:0000256" key="6">
    <source>
        <dbReference type="ARBA" id="ARBA00022597"/>
    </source>
</evidence>
<dbReference type="SUPFAM" id="SSF55804">
    <property type="entry name" value="Phoshotransferase/anion transport protein"/>
    <property type="match status" value="1"/>
</dbReference>
<dbReference type="PROSITE" id="PS00372">
    <property type="entry name" value="PTS_EIIA_TYPE_2_HIS"/>
    <property type="match status" value="1"/>
</dbReference>
<dbReference type="SUPFAM" id="SSF52794">
    <property type="entry name" value="PTS system IIB component-like"/>
    <property type="match status" value="1"/>
</dbReference>
<dbReference type="PANTHER" id="PTHR30505:SF28">
    <property type="entry name" value="PTS SYSTEM 2-O-ALPHA-MANNOSYL-D-GLYCERATE-SPECIFIC EIIABC COMPONENT"/>
    <property type="match status" value="1"/>
</dbReference>
<feature type="transmembrane region" description="Helical" evidence="12">
    <location>
        <begin position="524"/>
        <end position="547"/>
    </location>
</feature>
<name>A0A3L9DXS8_9STRE</name>
<dbReference type="Pfam" id="PF02302">
    <property type="entry name" value="PTS_IIB"/>
    <property type="match status" value="1"/>
</dbReference>
<dbReference type="Gene3D" id="3.40.930.10">
    <property type="entry name" value="Mannitol-specific EII, Chain A"/>
    <property type="match status" value="1"/>
</dbReference>
<dbReference type="InterPro" id="IPR003501">
    <property type="entry name" value="PTS_EIIB_2/3"/>
</dbReference>
<dbReference type="InterPro" id="IPR003353">
    <property type="entry name" value="PTS_IIB_fruc"/>
</dbReference>
<evidence type="ECO:0000256" key="4">
    <source>
        <dbReference type="ARBA" id="ARBA00022475"/>
    </source>
</evidence>
<dbReference type="GO" id="GO:0090563">
    <property type="term" value="F:protein-phosphocysteine-sugar phosphotransferase activity"/>
    <property type="evidence" value="ECO:0007669"/>
    <property type="project" value="TreeGrafter"/>
</dbReference>